<comment type="caution">
    <text evidence="2">The sequence shown here is derived from an EMBL/GenBank/DDBJ whole genome shotgun (WGS) entry which is preliminary data.</text>
</comment>
<feature type="compositionally biased region" description="Low complexity" evidence="1">
    <location>
        <begin position="151"/>
        <end position="169"/>
    </location>
</feature>
<organism evidence="2 3">
    <name type="scientific">Actinomyces bowdenii</name>
    <dbReference type="NCBI Taxonomy" id="131109"/>
    <lineage>
        <taxon>Bacteria</taxon>
        <taxon>Bacillati</taxon>
        <taxon>Actinomycetota</taxon>
        <taxon>Actinomycetes</taxon>
        <taxon>Actinomycetales</taxon>
        <taxon>Actinomycetaceae</taxon>
        <taxon>Actinomyces</taxon>
    </lineage>
</organism>
<dbReference type="Gene3D" id="3.40.50.300">
    <property type="entry name" value="P-loop containing nucleotide triphosphate hydrolases"/>
    <property type="match status" value="1"/>
</dbReference>
<feature type="compositionally biased region" description="Gly residues" evidence="1">
    <location>
        <begin position="567"/>
        <end position="580"/>
    </location>
</feature>
<evidence type="ECO:0000313" key="3">
    <source>
        <dbReference type="Proteomes" id="UP000572528"/>
    </source>
</evidence>
<dbReference type="AlphaFoldDB" id="A0A853EJI7"/>
<feature type="compositionally biased region" description="Gly residues" evidence="1">
    <location>
        <begin position="129"/>
        <end position="150"/>
    </location>
</feature>
<dbReference type="InterPro" id="IPR027417">
    <property type="entry name" value="P-loop_NTPase"/>
</dbReference>
<reference evidence="2 3" key="1">
    <citation type="submission" date="2020-07" db="EMBL/GenBank/DDBJ databases">
        <title>MOT database genomes.</title>
        <authorList>
            <person name="Joseph S."/>
            <person name="Aduse-Opoku J."/>
            <person name="Hashim A."/>
            <person name="Wade W."/>
            <person name="Curtis M."/>
        </authorList>
    </citation>
    <scope>NUCLEOTIDE SEQUENCE [LARGE SCALE GENOMIC DNA]</scope>
    <source>
        <strain evidence="2 3">WMus004</strain>
    </source>
</reference>
<feature type="region of interest" description="Disordered" evidence="1">
    <location>
        <begin position="117"/>
        <end position="176"/>
    </location>
</feature>
<dbReference type="Proteomes" id="UP000572528">
    <property type="component" value="Unassembled WGS sequence"/>
</dbReference>
<evidence type="ECO:0000256" key="1">
    <source>
        <dbReference type="SAM" id="MobiDB-lite"/>
    </source>
</evidence>
<feature type="compositionally biased region" description="Low complexity" evidence="1">
    <location>
        <begin position="740"/>
        <end position="757"/>
    </location>
</feature>
<dbReference type="SUPFAM" id="SSF52540">
    <property type="entry name" value="P-loop containing nucleoside triphosphate hydrolases"/>
    <property type="match status" value="1"/>
</dbReference>
<feature type="region of interest" description="Disordered" evidence="1">
    <location>
        <begin position="200"/>
        <end position="266"/>
    </location>
</feature>
<proteinExistence type="predicted"/>
<feature type="region of interest" description="Disordered" evidence="1">
    <location>
        <begin position="520"/>
        <end position="757"/>
    </location>
</feature>
<name>A0A853EJI7_9ACTO</name>
<protein>
    <recommendedName>
        <fullName evidence="4">CobQ/CobB/MinD/ParA nucleotide binding domain-containing protein</fullName>
    </recommendedName>
</protein>
<feature type="compositionally biased region" description="Low complexity" evidence="1">
    <location>
        <begin position="705"/>
        <end position="714"/>
    </location>
</feature>
<evidence type="ECO:0008006" key="4">
    <source>
        <dbReference type="Google" id="ProtNLM"/>
    </source>
</evidence>
<accession>A0A853EJI7</accession>
<feature type="compositionally biased region" description="Low complexity" evidence="1">
    <location>
        <begin position="537"/>
        <end position="548"/>
    </location>
</feature>
<gene>
    <name evidence="2" type="ORF">HZZ05_07285</name>
</gene>
<dbReference type="EMBL" id="JACBXV010000087">
    <property type="protein sequence ID" value="NYS69324.1"/>
    <property type="molecule type" value="Genomic_DNA"/>
</dbReference>
<dbReference type="RefSeq" id="WP_179900608.1">
    <property type="nucleotide sequence ID" value="NZ_JACBXV010000087.1"/>
</dbReference>
<evidence type="ECO:0000313" key="2">
    <source>
        <dbReference type="EMBL" id="NYS69324.1"/>
    </source>
</evidence>
<sequence length="757" mass="75433">MATSSVGVLLALSGDDAEILRSVNQPGSGMSVVRRCADLPELLSAGLAGLASIAILDTGFDEIDRTVLERLTRAGLSGLLLVEDGTQERWRSCGWPVESRQVEAGRIRRALQEVIRSAHRGSPASPSTGGLGGAGGPGAAGGPDAGGPGRPGDAALAGGPRDGADPGPGVDSWCDWPQAAPEAMSTAQQTAWLEDLWSRSPGDERADRAGAGAGESGAPTGWSAGTGPARMREPREGMAVPGRDPGAPASAGRQAPPGRLAVVWGPHGAPGRSTVAASLAQALGRGGGSILVDADVEAPCLVQLLGLPDDSSALAGATRLATHGRLDAEAFSRFLTPVGEGVRLLGGLGRSGRWRELPPASMTEVWLQCRAAAAWTVVDVAGGPIDDGVDDFTLEPGRGAVAFDLVRHADVVVIVGAGDPVGVRRLLQLLGDLDAEAAPAGRIQVVVNRVRASAAGPSPQQAILEALGRFGGLTDVALLPEDGACADRCLLQGRSIVDGAPGSALGRALVSLAERLDPRAAAAGPRGSRRRRRGRAAESGRPGRSGRPGPEPSPRRGTTPARRQGWLRGGGPGRASGGAGPRRSGREWPEEQAGPPGPQDGRALPPGPHGTAPTAPAPGPLAVPSACDAASSMPVGAIPGPALEGPVAHWPAAPAGEPERAPSDSAGAGAARTGEDGAPGVPGADGRGDLRAWGSAAGVAVPGDAASSESAPGSVPGGGAAAPEGRSGRRPSPWLRPARGSGADAPDPGAASGASGF</sequence>